<dbReference type="PANTHER" id="PTHR35333">
    <property type="entry name" value="BETA-LACTAMASE"/>
    <property type="match status" value="1"/>
</dbReference>
<dbReference type="Pfam" id="PF13354">
    <property type="entry name" value="Beta-lactamase2"/>
    <property type="match status" value="1"/>
</dbReference>
<dbReference type="GO" id="GO:0046677">
    <property type="term" value="P:response to antibiotic"/>
    <property type="evidence" value="ECO:0007669"/>
    <property type="project" value="InterPro"/>
</dbReference>
<organism evidence="2 3">
    <name type="scientific">candidate division WWE3 bacterium CG08_land_8_20_14_0_20_41_15</name>
    <dbReference type="NCBI Taxonomy" id="1975086"/>
    <lineage>
        <taxon>Bacteria</taxon>
        <taxon>Katanobacteria</taxon>
    </lineage>
</organism>
<accession>A0A2H0X8V3</accession>
<sequence>MVFYLLMMKLKIIVLIIFCLLIAGVSVYKKSGSQKSLAEAFVSFISPHFSEINSSPEGLKKAIEKEIKGANGKYGIVVKNLKTGESCFANEHMKFEAASLYKLWVMATVFNQIQEGKLSKNEVLSREVEELNRDFNIDSEVAELTEGTITLSVEDALAKMITISDNYAALLLAKRIGLSIVQTFLKDNLLEESIIGEPPITTAYDVALFFEKLYNGELANQENTKLMLNLLKGQLLNHKLPKYLSEEVTVAHKTGELGIFSHDAGIVYGEKGDYIIAVLSESDDRLAAEEQIAKISKSVYEYFEENR</sequence>
<dbReference type="InterPro" id="IPR012338">
    <property type="entry name" value="Beta-lactam/transpept-like"/>
</dbReference>
<dbReference type="InterPro" id="IPR000871">
    <property type="entry name" value="Beta-lactam_class-A"/>
</dbReference>
<dbReference type="SUPFAM" id="SSF56601">
    <property type="entry name" value="beta-lactamase/transpeptidase-like"/>
    <property type="match status" value="1"/>
</dbReference>
<evidence type="ECO:0000259" key="1">
    <source>
        <dbReference type="Pfam" id="PF13354"/>
    </source>
</evidence>
<evidence type="ECO:0000313" key="3">
    <source>
        <dbReference type="Proteomes" id="UP000231098"/>
    </source>
</evidence>
<evidence type="ECO:0000313" key="2">
    <source>
        <dbReference type="EMBL" id="PIS21356.1"/>
    </source>
</evidence>
<dbReference type="GO" id="GO:0030655">
    <property type="term" value="P:beta-lactam antibiotic catabolic process"/>
    <property type="evidence" value="ECO:0007669"/>
    <property type="project" value="InterPro"/>
</dbReference>
<comment type="caution">
    <text evidence="2">The sequence shown here is derived from an EMBL/GenBank/DDBJ whole genome shotgun (WGS) entry which is preliminary data.</text>
</comment>
<dbReference type="PANTHER" id="PTHR35333:SF3">
    <property type="entry name" value="BETA-LACTAMASE-TYPE TRANSPEPTIDASE FOLD CONTAINING PROTEIN"/>
    <property type="match status" value="1"/>
</dbReference>
<protein>
    <recommendedName>
        <fullName evidence="1">Beta-lactamase class A catalytic domain-containing protein</fullName>
    </recommendedName>
</protein>
<proteinExistence type="predicted"/>
<gene>
    <name evidence="2" type="ORF">COT51_03140</name>
</gene>
<dbReference type="GO" id="GO:0008800">
    <property type="term" value="F:beta-lactamase activity"/>
    <property type="evidence" value="ECO:0007669"/>
    <property type="project" value="InterPro"/>
</dbReference>
<dbReference type="Gene3D" id="3.40.710.10">
    <property type="entry name" value="DD-peptidase/beta-lactamase superfamily"/>
    <property type="match status" value="1"/>
</dbReference>
<name>A0A2H0X8V3_UNCKA</name>
<reference evidence="3" key="1">
    <citation type="submission" date="2017-09" db="EMBL/GenBank/DDBJ databases">
        <title>Depth-based differentiation of microbial function through sediment-hosted aquifers and enrichment of novel symbionts in the deep terrestrial subsurface.</title>
        <authorList>
            <person name="Probst A.J."/>
            <person name="Ladd B."/>
            <person name="Jarett J.K."/>
            <person name="Geller-Mcgrath D.E."/>
            <person name="Sieber C.M.K."/>
            <person name="Emerson J.B."/>
            <person name="Anantharaman K."/>
            <person name="Thomas B.C."/>
            <person name="Malmstrom R."/>
            <person name="Stieglmeier M."/>
            <person name="Klingl A."/>
            <person name="Woyke T."/>
            <person name="Ryan C.M."/>
            <person name="Banfield J.F."/>
        </authorList>
    </citation>
    <scope>NUCLEOTIDE SEQUENCE [LARGE SCALE GENOMIC DNA]</scope>
</reference>
<dbReference type="Proteomes" id="UP000231098">
    <property type="component" value="Unassembled WGS sequence"/>
</dbReference>
<dbReference type="EMBL" id="PEYV01000053">
    <property type="protein sequence ID" value="PIS21356.1"/>
    <property type="molecule type" value="Genomic_DNA"/>
</dbReference>
<dbReference type="AlphaFoldDB" id="A0A2H0X8V3"/>
<dbReference type="InterPro" id="IPR045155">
    <property type="entry name" value="Beta-lactam_cat"/>
</dbReference>
<feature type="domain" description="Beta-lactamase class A catalytic" evidence="1">
    <location>
        <begin position="75"/>
        <end position="279"/>
    </location>
</feature>